<evidence type="ECO:0000313" key="3">
    <source>
        <dbReference type="Proteomes" id="UP000216052"/>
    </source>
</evidence>
<organism evidence="2 3">
    <name type="scientific">Sporomusa acidovorans (strain ATCC 49682 / DSM 3132 / Mol)</name>
    <dbReference type="NCBI Taxonomy" id="1123286"/>
    <lineage>
        <taxon>Bacteria</taxon>
        <taxon>Bacillati</taxon>
        <taxon>Bacillota</taxon>
        <taxon>Negativicutes</taxon>
        <taxon>Selenomonadales</taxon>
        <taxon>Sporomusaceae</taxon>
        <taxon>Sporomusa</taxon>
    </lineage>
</organism>
<evidence type="ECO:0000256" key="1">
    <source>
        <dbReference type="SAM" id="Coils"/>
    </source>
</evidence>
<dbReference type="EMBL" id="CP155571">
    <property type="protein sequence ID" value="XFO70204.1"/>
    <property type="molecule type" value="Genomic_DNA"/>
</dbReference>
<feature type="coiled-coil region" evidence="1">
    <location>
        <begin position="18"/>
        <end position="55"/>
    </location>
</feature>
<sequence length="62" mass="7355">MRKSTEYKQKENEICDKIREISDEVDQLVKEGKDATEALQRLAAALREFEQFRRKKVTGMYC</sequence>
<keyword evidence="3" id="KW-1185">Reference proteome</keyword>
<gene>
    <name evidence="2" type="ORF">SPACI_001920</name>
</gene>
<dbReference type="RefSeq" id="WP_093797510.1">
    <property type="nucleotide sequence ID" value="NZ_CP155571.1"/>
</dbReference>
<name>A0ABZ3IVX7_SPOA4</name>
<keyword evidence="1" id="KW-0175">Coiled coil</keyword>
<accession>A0ABZ3IVX7</accession>
<protein>
    <recommendedName>
        <fullName evidence="4">Spo0E like sporulation regulatory protein</fullName>
    </recommendedName>
</protein>
<proteinExistence type="predicted"/>
<reference evidence="2" key="1">
    <citation type="submission" date="2024-05" db="EMBL/GenBank/DDBJ databases">
        <title>Isolation and characterization of Sporomusa carbonis sp. nov., a carboxydotrophic hydrogenogen in the genus of Sporomusa isolated from a charcoal burning pile.</title>
        <authorList>
            <person name="Boeer T."/>
            <person name="Rosenbaum F."/>
            <person name="Eysell L."/>
            <person name="Mueller V."/>
            <person name="Daniel R."/>
            <person name="Poehlein A."/>
        </authorList>
    </citation>
    <scope>NUCLEOTIDE SEQUENCE [LARGE SCALE GENOMIC DNA]</scope>
    <source>
        <strain evidence="2">DSM 3132</strain>
    </source>
</reference>
<dbReference type="Proteomes" id="UP000216052">
    <property type="component" value="Chromosome"/>
</dbReference>
<evidence type="ECO:0008006" key="4">
    <source>
        <dbReference type="Google" id="ProtNLM"/>
    </source>
</evidence>
<evidence type="ECO:0000313" key="2">
    <source>
        <dbReference type="EMBL" id="XFO70204.1"/>
    </source>
</evidence>